<dbReference type="InterPro" id="IPR003599">
    <property type="entry name" value="Ig_sub"/>
</dbReference>
<dbReference type="InterPro" id="IPR013783">
    <property type="entry name" value="Ig-like_fold"/>
</dbReference>
<dbReference type="SUPFAM" id="SSF48726">
    <property type="entry name" value="Immunoglobulin"/>
    <property type="match status" value="4"/>
</dbReference>
<keyword evidence="1" id="KW-0393">Immunoglobulin domain</keyword>
<dbReference type="SMART" id="SM00408">
    <property type="entry name" value="IGc2"/>
    <property type="match status" value="4"/>
</dbReference>
<evidence type="ECO:0000256" key="1">
    <source>
        <dbReference type="ARBA" id="ARBA00023319"/>
    </source>
</evidence>
<dbReference type="InterPro" id="IPR003598">
    <property type="entry name" value="Ig_sub2"/>
</dbReference>
<accession>A0ABN8IRB8</accession>
<dbReference type="PANTHER" id="PTHR10075">
    <property type="entry name" value="BASIGIN RELATED"/>
    <property type="match status" value="1"/>
</dbReference>
<feature type="domain" description="Ig-like" evidence="2">
    <location>
        <begin position="7"/>
        <end position="96"/>
    </location>
</feature>
<reference evidence="3" key="1">
    <citation type="submission" date="2022-03" db="EMBL/GenBank/DDBJ databases">
        <authorList>
            <person name="Martin H S."/>
        </authorList>
    </citation>
    <scope>NUCLEOTIDE SEQUENCE</scope>
</reference>
<dbReference type="Pfam" id="PF07679">
    <property type="entry name" value="I-set"/>
    <property type="match status" value="2"/>
</dbReference>
<dbReference type="PROSITE" id="PS50835">
    <property type="entry name" value="IG_LIKE"/>
    <property type="match status" value="4"/>
</dbReference>
<feature type="domain" description="Ig-like" evidence="2">
    <location>
        <begin position="202"/>
        <end position="293"/>
    </location>
</feature>
<dbReference type="SMART" id="SM00409">
    <property type="entry name" value="IG"/>
    <property type="match status" value="4"/>
</dbReference>
<feature type="domain" description="Ig-like" evidence="2">
    <location>
        <begin position="105"/>
        <end position="185"/>
    </location>
</feature>
<feature type="non-terminal residue" evidence="3">
    <location>
        <position position="1"/>
    </location>
</feature>
<organism evidence="3 4">
    <name type="scientific">Iphiclides podalirius</name>
    <name type="common">scarce swallowtail</name>
    <dbReference type="NCBI Taxonomy" id="110791"/>
    <lineage>
        <taxon>Eukaryota</taxon>
        <taxon>Metazoa</taxon>
        <taxon>Ecdysozoa</taxon>
        <taxon>Arthropoda</taxon>
        <taxon>Hexapoda</taxon>
        <taxon>Insecta</taxon>
        <taxon>Pterygota</taxon>
        <taxon>Neoptera</taxon>
        <taxon>Endopterygota</taxon>
        <taxon>Lepidoptera</taxon>
        <taxon>Glossata</taxon>
        <taxon>Ditrysia</taxon>
        <taxon>Papilionoidea</taxon>
        <taxon>Papilionidae</taxon>
        <taxon>Papilioninae</taxon>
        <taxon>Iphiclides</taxon>
    </lineage>
</organism>
<evidence type="ECO:0000313" key="4">
    <source>
        <dbReference type="Proteomes" id="UP000837857"/>
    </source>
</evidence>
<proteinExistence type="predicted"/>
<evidence type="ECO:0000313" key="3">
    <source>
        <dbReference type="EMBL" id="CAH2062249.1"/>
    </source>
</evidence>
<sequence>MFSLKFPKVAPAKLWFLVTEPPQNLTLPCSLTAHLPNMTFHWEKNGRPLNLKLLPDVLSKGDDGTIVFMRPAYRDAGLFQCFAESALGVAGSTVINVKRSFLEKPGTTLKKHVALDRTMMLHCPATGEPVPEFKWRLSSGGNLTESQDLNGTVTPYGSLWLTEARRDSTYSCLASSPATRGAEVMIQYYIDDEVAMQMKRNELVELFASEDVTVQLGDVAKFFCIYKGGPELRTIWLKDGFRLKYSQQDRTLVSGKCGEQLLIRNTSTEDQGTYTCIVNNGAGRKKTNSMYLTVFGKYTITSAPAFQRTPEAVTLAAVGQAVTVTFSFSGEPDPETFWTFNSRPLFQRRGVRITVIYALGEPGIGHIEIGNVTMRNAGYYGCRAYNEYGVVYAETLLHVS</sequence>
<dbReference type="PANTHER" id="PTHR10075:SF14">
    <property type="entry name" value="CELL ADHESION MOLECULE DSCAM2-RELATED"/>
    <property type="match status" value="1"/>
</dbReference>
<dbReference type="EMBL" id="OW152841">
    <property type="protein sequence ID" value="CAH2062249.1"/>
    <property type="molecule type" value="Genomic_DNA"/>
</dbReference>
<dbReference type="Gene3D" id="2.60.40.10">
    <property type="entry name" value="Immunoglobulins"/>
    <property type="match status" value="4"/>
</dbReference>
<keyword evidence="4" id="KW-1185">Reference proteome</keyword>
<dbReference type="Proteomes" id="UP000837857">
    <property type="component" value="Chromosome 29"/>
</dbReference>
<name>A0ABN8IRB8_9NEOP</name>
<gene>
    <name evidence="3" type="ORF">IPOD504_LOCUS11811</name>
</gene>
<feature type="domain" description="Ig-like" evidence="2">
    <location>
        <begin position="304"/>
        <end position="400"/>
    </location>
</feature>
<protein>
    <recommendedName>
        <fullName evidence="2">Ig-like domain-containing protein</fullName>
    </recommendedName>
</protein>
<dbReference type="InterPro" id="IPR007110">
    <property type="entry name" value="Ig-like_dom"/>
</dbReference>
<dbReference type="InterPro" id="IPR013098">
    <property type="entry name" value="Ig_I-set"/>
</dbReference>
<dbReference type="InterPro" id="IPR036179">
    <property type="entry name" value="Ig-like_dom_sf"/>
</dbReference>
<evidence type="ECO:0000259" key="2">
    <source>
        <dbReference type="PROSITE" id="PS50835"/>
    </source>
</evidence>